<dbReference type="RefSeq" id="WP_146573745.1">
    <property type="nucleotide sequence ID" value="NZ_SJPH01000003.1"/>
</dbReference>
<keyword evidence="1" id="KW-0472">Membrane</keyword>
<feature type="domain" description="FecR protein" evidence="2">
    <location>
        <begin position="180"/>
        <end position="262"/>
    </location>
</feature>
<evidence type="ECO:0000256" key="1">
    <source>
        <dbReference type="SAM" id="Phobius"/>
    </source>
</evidence>
<dbReference type="InterPro" id="IPR006860">
    <property type="entry name" value="FecR"/>
</dbReference>
<feature type="transmembrane region" description="Helical" evidence="1">
    <location>
        <begin position="103"/>
        <end position="125"/>
    </location>
</feature>
<dbReference type="EMBL" id="SJPH01000003">
    <property type="protein sequence ID" value="TWT46886.1"/>
    <property type="molecule type" value="Genomic_DNA"/>
</dbReference>
<dbReference type="Proteomes" id="UP000318995">
    <property type="component" value="Unassembled WGS sequence"/>
</dbReference>
<keyword evidence="1" id="KW-0812">Transmembrane</keyword>
<keyword evidence="4" id="KW-1185">Reference proteome</keyword>
<dbReference type="PANTHER" id="PTHR30273">
    <property type="entry name" value="PERIPLASMIC SIGNAL SENSOR AND SIGMA FACTOR ACTIVATOR FECR-RELATED"/>
    <property type="match status" value="1"/>
</dbReference>
<evidence type="ECO:0000313" key="3">
    <source>
        <dbReference type="EMBL" id="TWT46886.1"/>
    </source>
</evidence>
<sequence length="495" mass="54456">MNKPKDSADRTFQPAADRELVRLVNACCDDHATDGDIRRLEERLSNDPEALAWYVEQIGVHTSLDWSVTAQDAALAASVLNLETPFSQRSRPRGRERRYGREAIGYALLAVCASLVGIALTGWALQQRSAPSEAQLAARVPTAKITHPTDGARWVVLCSNSRPDGMRTDVFPNETVHLTSGQMRIDFEQGAEVTLTGPAVLQVLAPDRAVAVRGKLTAVVSEEAIGFAIDTPRAHVVDLGTRFGVEVDDLGQTDVVVFEGEVDIAYGPIEQRSNDWSRRVMRMGEAVRVDDLGAAQRIVSIPSERFAAAAPSDAPLVEPVIADIRDNIRGDQSWNYYEVVRAGLREDALAYVDRESHEWNGFDERGLPAYLLGADYVKMFNNDKVQSDYELSVTVARPALLFVLFDDRVPPPEWLVRDFTDTGDDVGMDRGRFRNLGGTMNESFASGVGPGVSIEDRLSVWVRRVEKPSSVLLGATQTPHNRLNMYGIAAVPLLD</sequence>
<name>A0A5C5W7K3_9BACT</name>
<dbReference type="InterPro" id="IPR012373">
    <property type="entry name" value="Ferrdict_sens_TM"/>
</dbReference>
<dbReference type="GO" id="GO:0016989">
    <property type="term" value="F:sigma factor antagonist activity"/>
    <property type="evidence" value="ECO:0007669"/>
    <property type="project" value="TreeGrafter"/>
</dbReference>
<keyword evidence="1" id="KW-1133">Transmembrane helix</keyword>
<evidence type="ECO:0000313" key="4">
    <source>
        <dbReference type="Proteomes" id="UP000318995"/>
    </source>
</evidence>
<reference evidence="3 4" key="1">
    <citation type="submission" date="2019-02" db="EMBL/GenBank/DDBJ databases">
        <title>Deep-cultivation of Planctomycetes and their phenomic and genomic characterization uncovers novel biology.</title>
        <authorList>
            <person name="Wiegand S."/>
            <person name="Jogler M."/>
            <person name="Boedeker C."/>
            <person name="Pinto D."/>
            <person name="Vollmers J."/>
            <person name="Rivas-Marin E."/>
            <person name="Kohn T."/>
            <person name="Peeters S.H."/>
            <person name="Heuer A."/>
            <person name="Rast P."/>
            <person name="Oberbeckmann S."/>
            <person name="Bunk B."/>
            <person name="Jeske O."/>
            <person name="Meyerdierks A."/>
            <person name="Storesund J.E."/>
            <person name="Kallscheuer N."/>
            <person name="Luecker S."/>
            <person name="Lage O.M."/>
            <person name="Pohl T."/>
            <person name="Merkel B.J."/>
            <person name="Hornburger P."/>
            <person name="Mueller R.-W."/>
            <person name="Bruemmer F."/>
            <person name="Labrenz M."/>
            <person name="Spormann A.M."/>
            <person name="Op Den Camp H."/>
            <person name="Overmann J."/>
            <person name="Amann R."/>
            <person name="Jetten M.S.M."/>
            <person name="Mascher T."/>
            <person name="Medema M.H."/>
            <person name="Devos D.P."/>
            <person name="Kaster A.-K."/>
            <person name="Ovreas L."/>
            <person name="Rohde M."/>
            <person name="Galperin M.Y."/>
            <person name="Jogler C."/>
        </authorList>
    </citation>
    <scope>NUCLEOTIDE SEQUENCE [LARGE SCALE GENOMIC DNA]</scope>
    <source>
        <strain evidence="3 4">Pla111</strain>
    </source>
</reference>
<dbReference type="AlphaFoldDB" id="A0A5C5W7K3"/>
<comment type="caution">
    <text evidence="3">The sequence shown here is derived from an EMBL/GenBank/DDBJ whole genome shotgun (WGS) entry which is preliminary data.</text>
</comment>
<dbReference type="OrthoDB" id="256916at2"/>
<dbReference type="PANTHER" id="PTHR30273:SF2">
    <property type="entry name" value="PROTEIN FECR"/>
    <property type="match status" value="1"/>
</dbReference>
<proteinExistence type="predicted"/>
<organism evidence="3 4">
    <name type="scientific">Botrimarina hoheduenensis</name>
    <dbReference type="NCBI Taxonomy" id="2528000"/>
    <lineage>
        <taxon>Bacteria</taxon>
        <taxon>Pseudomonadati</taxon>
        <taxon>Planctomycetota</taxon>
        <taxon>Planctomycetia</taxon>
        <taxon>Pirellulales</taxon>
        <taxon>Lacipirellulaceae</taxon>
        <taxon>Botrimarina</taxon>
    </lineage>
</organism>
<dbReference type="Gene3D" id="2.60.120.1440">
    <property type="match status" value="1"/>
</dbReference>
<protein>
    <submittedName>
        <fullName evidence="3">FecR protein</fullName>
    </submittedName>
</protein>
<dbReference type="Pfam" id="PF04773">
    <property type="entry name" value="FecR"/>
    <property type="match status" value="1"/>
</dbReference>
<gene>
    <name evidence="3" type="ORF">Pla111_19880</name>
</gene>
<evidence type="ECO:0000259" key="2">
    <source>
        <dbReference type="Pfam" id="PF04773"/>
    </source>
</evidence>
<accession>A0A5C5W7K3</accession>